<dbReference type="AlphaFoldDB" id="A0A1R3K7Z2"/>
<dbReference type="Proteomes" id="UP000188268">
    <property type="component" value="Unassembled WGS sequence"/>
</dbReference>
<reference evidence="2 3" key="1">
    <citation type="submission" date="2013-09" db="EMBL/GenBank/DDBJ databases">
        <title>Corchorus capsularis genome sequencing.</title>
        <authorList>
            <person name="Alam M."/>
            <person name="Haque M.S."/>
            <person name="Islam M.S."/>
            <person name="Emdad E.M."/>
            <person name="Islam M.M."/>
            <person name="Ahmed B."/>
            <person name="Halim A."/>
            <person name="Hossen Q.M.M."/>
            <person name="Hossain M.Z."/>
            <person name="Ahmed R."/>
            <person name="Khan M.M."/>
            <person name="Islam R."/>
            <person name="Rashid M.M."/>
            <person name="Khan S.A."/>
            <person name="Rahman M.S."/>
            <person name="Alam M."/>
        </authorList>
    </citation>
    <scope>NUCLEOTIDE SEQUENCE [LARGE SCALE GENOMIC DNA]</scope>
    <source>
        <strain evidence="3">cv. CVL-1</strain>
        <tissue evidence="2">Whole seedling</tissue>
    </source>
</reference>
<accession>A0A1R3K7Z2</accession>
<name>A0A1R3K7Z2_COCAP</name>
<organism evidence="2 3">
    <name type="scientific">Corchorus capsularis</name>
    <name type="common">Jute</name>
    <dbReference type="NCBI Taxonomy" id="210143"/>
    <lineage>
        <taxon>Eukaryota</taxon>
        <taxon>Viridiplantae</taxon>
        <taxon>Streptophyta</taxon>
        <taxon>Embryophyta</taxon>
        <taxon>Tracheophyta</taxon>
        <taxon>Spermatophyta</taxon>
        <taxon>Magnoliopsida</taxon>
        <taxon>eudicotyledons</taxon>
        <taxon>Gunneridae</taxon>
        <taxon>Pentapetalae</taxon>
        <taxon>rosids</taxon>
        <taxon>malvids</taxon>
        <taxon>Malvales</taxon>
        <taxon>Malvaceae</taxon>
        <taxon>Grewioideae</taxon>
        <taxon>Apeibeae</taxon>
        <taxon>Corchorus</taxon>
    </lineage>
</organism>
<evidence type="ECO:0000313" key="3">
    <source>
        <dbReference type="Proteomes" id="UP000188268"/>
    </source>
</evidence>
<evidence type="ECO:0000313" key="2">
    <source>
        <dbReference type="EMBL" id="OMP03128.1"/>
    </source>
</evidence>
<dbReference type="EMBL" id="AWWV01006126">
    <property type="protein sequence ID" value="OMP03128.1"/>
    <property type="molecule type" value="Genomic_DNA"/>
</dbReference>
<feature type="compositionally biased region" description="Polar residues" evidence="1">
    <location>
        <begin position="1"/>
        <end position="15"/>
    </location>
</feature>
<comment type="caution">
    <text evidence="2">The sequence shown here is derived from an EMBL/GenBank/DDBJ whole genome shotgun (WGS) entry which is preliminary data.</text>
</comment>
<proteinExistence type="predicted"/>
<sequence length="23" mass="2545">MPINPFTINKLQTTARGEARAKS</sequence>
<protein>
    <submittedName>
        <fullName evidence="2">Uncharacterized protein</fullName>
    </submittedName>
</protein>
<feature type="region of interest" description="Disordered" evidence="1">
    <location>
        <begin position="1"/>
        <end position="23"/>
    </location>
</feature>
<gene>
    <name evidence="2" type="ORF">CCACVL1_02549</name>
</gene>
<keyword evidence="3" id="KW-1185">Reference proteome</keyword>
<dbReference type="Gramene" id="OMP03128">
    <property type="protein sequence ID" value="OMP03128"/>
    <property type="gene ID" value="CCACVL1_02549"/>
</dbReference>
<evidence type="ECO:0000256" key="1">
    <source>
        <dbReference type="SAM" id="MobiDB-lite"/>
    </source>
</evidence>